<dbReference type="GO" id="GO:0005886">
    <property type="term" value="C:plasma membrane"/>
    <property type="evidence" value="ECO:0007669"/>
    <property type="project" value="UniProtKB-SubCell"/>
</dbReference>
<keyword evidence="4 7" id="KW-1133">Transmembrane helix</keyword>
<dbReference type="InterPro" id="IPR003838">
    <property type="entry name" value="ABC3_permease_C"/>
</dbReference>
<evidence type="ECO:0000256" key="7">
    <source>
        <dbReference type="SAM" id="Phobius"/>
    </source>
</evidence>
<keyword evidence="5 7" id="KW-0472">Membrane</keyword>
<comment type="subcellular location">
    <subcellularLocation>
        <location evidence="1">Cell membrane</location>
        <topology evidence="1">Multi-pass membrane protein</topology>
    </subcellularLocation>
</comment>
<dbReference type="Pfam" id="PF02687">
    <property type="entry name" value="FtsX"/>
    <property type="match status" value="1"/>
</dbReference>
<evidence type="ECO:0000256" key="6">
    <source>
        <dbReference type="ARBA" id="ARBA00038076"/>
    </source>
</evidence>
<evidence type="ECO:0000256" key="1">
    <source>
        <dbReference type="ARBA" id="ARBA00004651"/>
    </source>
</evidence>
<sequence>MYLLFGGVALLLAIGCGNVSILLLARGTARQHELAVRAAIGAGRGRIMRQLLTESLLLAAIGAGLGVLGSYGILAGIRVLLPPYAFAPEVVIRINMPVLLFSIGAGLATGVLFGLWPAWQLSRTPAGQLIGSNARRIIGNVAGRRAHSVLIAGQVALTLLLVAGAGAAMEAFVGLVHKPLGYDPHNVMSVGIPLHDGAFTTWASRAAYFEQMRANVAETPGVTMAAISSNATPPRNGWNSRFEILGKPASEEQLGSINLVSPGYFRALRIALRQGRIWTDTENQDGAHVAVINRTFAHRYFPNGDAIGHSVKSVSYTHL</sequence>
<organism evidence="10 11">
    <name type="scientific">Candidatus Acidiferrum panamense</name>
    <dbReference type="NCBI Taxonomy" id="2741543"/>
    <lineage>
        <taxon>Bacteria</taxon>
        <taxon>Pseudomonadati</taxon>
        <taxon>Acidobacteriota</taxon>
        <taxon>Terriglobia</taxon>
        <taxon>Candidatus Acidiferrales</taxon>
        <taxon>Candidatus Acidiferrum</taxon>
    </lineage>
</organism>
<dbReference type="Pfam" id="PF12704">
    <property type="entry name" value="MacB_PCD"/>
    <property type="match status" value="1"/>
</dbReference>
<feature type="transmembrane region" description="Helical" evidence="7">
    <location>
        <begin position="151"/>
        <end position="176"/>
    </location>
</feature>
<evidence type="ECO:0000256" key="4">
    <source>
        <dbReference type="ARBA" id="ARBA00022989"/>
    </source>
</evidence>
<accession>A0A7V8T092</accession>
<dbReference type="AlphaFoldDB" id="A0A7V8T092"/>
<dbReference type="PANTHER" id="PTHR30572">
    <property type="entry name" value="MEMBRANE COMPONENT OF TRANSPORTER-RELATED"/>
    <property type="match status" value="1"/>
</dbReference>
<keyword evidence="3 7" id="KW-0812">Transmembrane</keyword>
<dbReference type="GO" id="GO:0022857">
    <property type="term" value="F:transmembrane transporter activity"/>
    <property type="evidence" value="ECO:0007669"/>
    <property type="project" value="TreeGrafter"/>
</dbReference>
<evidence type="ECO:0000259" key="9">
    <source>
        <dbReference type="Pfam" id="PF12704"/>
    </source>
</evidence>
<feature type="transmembrane region" description="Helical" evidence="7">
    <location>
        <begin position="55"/>
        <end position="77"/>
    </location>
</feature>
<evidence type="ECO:0000256" key="2">
    <source>
        <dbReference type="ARBA" id="ARBA00022475"/>
    </source>
</evidence>
<evidence type="ECO:0000259" key="8">
    <source>
        <dbReference type="Pfam" id="PF02687"/>
    </source>
</evidence>
<feature type="domain" description="ABC3 transporter permease C-terminal" evidence="8">
    <location>
        <begin position="8"/>
        <end position="125"/>
    </location>
</feature>
<evidence type="ECO:0000256" key="3">
    <source>
        <dbReference type="ARBA" id="ARBA00022692"/>
    </source>
</evidence>
<evidence type="ECO:0000313" key="11">
    <source>
        <dbReference type="Proteomes" id="UP000567293"/>
    </source>
</evidence>
<feature type="transmembrane region" description="Helical" evidence="7">
    <location>
        <begin position="98"/>
        <end position="119"/>
    </location>
</feature>
<evidence type="ECO:0000256" key="5">
    <source>
        <dbReference type="ARBA" id="ARBA00023136"/>
    </source>
</evidence>
<name>A0A7V8T092_9BACT</name>
<gene>
    <name evidence="10" type="ORF">HRJ53_28580</name>
</gene>
<proteinExistence type="inferred from homology"/>
<evidence type="ECO:0000313" key="10">
    <source>
        <dbReference type="EMBL" id="MBA0088964.1"/>
    </source>
</evidence>
<dbReference type="Proteomes" id="UP000567293">
    <property type="component" value="Unassembled WGS sequence"/>
</dbReference>
<dbReference type="EMBL" id="JACDQQ010002766">
    <property type="protein sequence ID" value="MBA0088964.1"/>
    <property type="molecule type" value="Genomic_DNA"/>
</dbReference>
<dbReference type="InterPro" id="IPR025857">
    <property type="entry name" value="MacB_PCD"/>
</dbReference>
<feature type="non-terminal residue" evidence="10">
    <location>
        <position position="319"/>
    </location>
</feature>
<dbReference type="InterPro" id="IPR050250">
    <property type="entry name" value="Macrolide_Exporter_MacB"/>
</dbReference>
<feature type="domain" description="MacB-like periplasmic core" evidence="9">
    <location>
        <begin position="162"/>
        <end position="313"/>
    </location>
</feature>
<comment type="caution">
    <text evidence="10">The sequence shown here is derived from an EMBL/GenBank/DDBJ whole genome shotgun (WGS) entry which is preliminary data.</text>
</comment>
<keyword evidence="2" id="KW-1003">Cell membrane</keyword>
<protein>
    <submittedName>
        <fullName evidence="10">FtsX-like permease family protein</fullName>
    </submittedName>
</protein>
<comment type="similarity">
    <text evidence="6">Belongs to the ABC-4 integral membrane protein family.</text>
</comment>
<reference evidence="10" key="1">
    <citation type="submission" date="2020-06" db="EMBL/GenBank/DDBJ databases">
        <title>Legume-microbial interactions unlock mineral nutrients during tropical forest succession.</title>
        <authorList>
            <person name="Epihov D.Z."/>
        </authorList>
    </citation>
    <scope>NUCLEOTIDE SEQUENCE [LARGE SCALE GENOMIC DNA]</scope>
    <source>
        <strain evidence="10">Pan2503</strain>
    </source>
</reference>
<keyword evidence="11" id="KW-1185">Reference proteome</keyword>
<dbReference type="PANTHER" id="PTHR30572:SF4">
    <property type="entry name" value="ABC TRANSPORTER PERMEASE YTRF"/>
    <property type="match status" value="1"/>
</dbReference>